<name>A0ABY3ANS5_PAEPP</name>
<keyword evidence="3" id="KW-1185">Reference proteome</keyword>
<accession>A0ABY3ANS5</accession>
<dbReference type="EMBL" id="SADY01000004">
    <property type="protein sequence ID" value="TQR44227.1"/>
    <property type="molecule type" value="Genomic_DNA"/>
</dbReference>
<proteinExistence type="predicted"/>
<dbReference type="InterPro" id="IPR012854">
    <property type="entry name" value="Cu_amine_oxidase-like_N"/>
</dbReference>
<dbReference type="SUPFAM" id="SSF55383">
    <property type="entry name" value="Copper amine oxidase, domain N"/>
    <property type="match status" value="1"/>
</dbReference>
<evidence type="ECO:0000259" key="1">
    <source>
        <dbReference type="Pfam" id="PF07833"/>
    </source>
</evidence>
<reference evidence="2 3" key="1">
    <citation type="submission" date="2018-03" db="EMBL/GenBank/DDBJ databases">
        <title>Aerobic endospore-forming bacteria genome sequencing and assembly.</title>
        <authorList>
            <person name="Cavalcante D.A."/>
            <person name="Driks A."/>
            <person name="Putonti C."/>
            <person name="De-Souza M.T."/>
        </authorList>
    </citation>
    <scope>NUCLEOTIDE SEQUENCE [LARGE SCALE GENOMIC DNA]</scope>
    <source>
        <strain evidence="2 3">SDF0028</strain>
    </source>
</reference>
<dbReference type="Gene3D" id="3.30.457.10">
    <property type="entry name" value="Copper amine oxidase-like, N-terminal domain"/>
    <property type="match status" value="1"/>
</dbReference>
<organism evidence="2 3">
    <name type="scientific">Paenibacillus popilliae</name>
    <name type="common">Bacillus popilliae</name>
    <dbReference type="NCBI Taxonomy" id="78057"/>
    <lineage>
        <taxon>Bacteria</taxon>
        <taxon>Bacillati</taxon>
        <taxon>Bacillota</taxon>
        <taxon>Bacilli</taxon>
        <taxon>Bacillales</taxon>
        <taxon>Paenibacillaceae</taxon>
        <taxon>Paenibacillus</taxon>
    </lineage>
</organism>
<gene>
    <name evidence="2" type="ORF">C7Y44_13790</name>
</gene>
<evidence type="ECO:0000313" key="3">
    <source>
        <dbReference type="Proteomes" id="UP000316208"/>
    </source>
</evidence>
<dbReference type="InterPro" id="IPR036582">
    <property type="entry name" value="Mao_N_sf"/>
</dbReference>
<dbReference type="Pfam" id="PF07833">
    <property type="entry name" value="Cu_amine_oxidN1"/>
    <property type="match status" value="1"/>
</dbReference>
<evidence type="ECO:0000313" key="2">
    <source>
        <dbReference type="EMBL" id="TQR44227.1"/>
    </source>
</evidence>
<dbReference type="Proteomes" id="UP000316208">
    <property type="component" value="Unassembled WGS sequence"/>
</dbReference>
<feature type="domain" description="Copper amine oxidase-like N-terminal" evidence="1">
    <location>
        <begin position="69"/>
        <end position="172"/>
    </location>
</feature>
<protein>
    <submittedName>
        <fullName evidence="2">Copper amine oxidase N-terminal domain-containing protein</fullName>
    </submittedName>
</protein>
<comment type="caution">
    <text evidence="2">The sequence shown here is derived from an EMBL/GenBank/DDBJ whole genome shotgun (WGS) entry which is preliminary data.</text>
</comment>
<sequence>MRAKKSWPYLKKHFGKLAKPLKGDVINMFKKTLMAIIVGTTVLSSVTVTSAAPSLPEVRKPSLAIDLIVDGKRVTLPDTEPYIDGAGNTMVPIRFVSEKLGADVKWDNGKQIVTIIHKGNTIVMPVGSKKVTVNGNDITLDTMAIKKEGRVVVPLRFVSETLNAEVKWDGKVSYINITSPEYQSKVDAGTVTLDRWGRELRAKQTSKEWNLMSDTPDNVYSIKKYMIAHADGELVAKDYANKFTKEDLDRIVKNVKDYYKLALNIDYRTITSASYFNKSFDLLGHNGYIDQEPYTNFVSFMKKNKVIVEGYAYPDTSTIYYYHGTSFIRTKFKFRVLNAVDYSQFGMDSYNPSNKAESPKWVKKGKWYETYSDVSLFTNSQDIYGTLKVGSGENMFTKGSYLYKELK</sequence>